<keyword evidence="10" id="KW-1185">Reference proteome</keyword>
<reference evidence="9 10" key="1">
    <citation type="submission" date="2017-10" db="EMBL/GenBank/DDBJ databases">
        <title>Draft genome of Longimonas halophila.</title>
        <authorList>
            <person name="Goh K.M."/>
            <person name="Shamsir M.S."/>
            <person name="Lim S.W."/>
        </authorList>
    </citation>
    <scope>NUCLEOTIDE SEQUENCE [LARGE SCALE GENOMIC DNA]</scope>
    <source>
        <strain evidence="9 10">KCTC 42399</strain>
    </source>
</reference>
<feature type="active site" description="Proton acceptor; specific for L-alanine" evidence="5">
    <location>
        <position position="265"/>
    </location>
</feature>
<comment type="caution">
    <text evidence="9">The sequence shown here is derived from an EMBL/GenBank/DDBJ whole genome shotgun (WGS) entry which is preliminary data.</text>
</comment>
<dbReference type="GO" id="GO:0030170">
    <property type="term" value="F:pyridoxal phosphate binding"/>
    <property type="evidence" value="ECO:0007669"/>
    <property type="project" value="UniProtKB-UniRule"/>
</dbReference>
<comment type="pathway">
    <text evidence="5">Amino-acid biosynthesis; D-alanine biosynthesis; D-alanine from L-alanine: step 1/1.</text>
</comment>
<gene>
    <name evidence="9" type="primary">alr</name>
    <name evidence="9" type="ORF">CRI93_10575</name>
</gene>
<evidence type="ECO:0000256" key="7">
    <source>
        <dbReference type="PIRSR" id="PIRSR600821-52"/>
    </source>
</evidence>
<feature type="binding site" evidence="5 7">
    <location>
        <position position="313"/>
    </location>
    <ligand>
        <name>substrate</name>
    </ligand>
</feature>
<dbReference type="PROSITE" id="PS00395">
    <property type="entry name" value="ALANINE_RACEMASE"/>
    <property type="match status" value="1"/>
</dbReference>
<comment type="similarity">
    <text evidence="5">Belongs to the alanine racemase family.</text>
</comment>
<organism evidence="9 10">
    <name type="scientific">Longimonas halophila</name>
    <dbReference type="NCBI Taxonomy" id="1469170"/>
    <lineage>
        <taxon>Bacteria</taxon>
        <taxon>Pseudomonadati</taxon>
        <taxon>Rhodothermota</taxon>
        <taxon>Rhodothermia</taxon>
        <taxon>Rhodothermales</taxon>
        <taxon>Salisaetaceae</taxon>
        <taxon>Longimonas</taxon>
    </lineage>
</organism>
<dbReference type="NCBIfam" id="TIGR00492">
    <property type="entry name" value="alr"/>
    <property type="match status" value="1"/>
</dbReference>
<dbReference type="Gene3D" id="3.20.20.10">
    <property type="entry name" value="Alanine racemase"/>
    <property type="match status" value="1"/>
</dbReference>
<evidence type="ECO:0000256" key="5">
    <source>
        <dbReference type="HAMAP-Rule" id="MF_01201"/>
    </source>
</evidence>
<dbReference type="Pfam" id="PF01168">
    <property type="entry name" value="Ala_racemase_N"/>
    <property type="match status" value="1"/>
</dbReference>
<dbReference type="Pfam" id="PF00842">
    <property type="entry name" value="Ala_racemase_C"/>
    <property type="match status" value="1"/>
</dbReference>
<dbReference type="InterPro" id="IPR020622">
    <property type="entry name" value="Ala_racemase_pyridoxalP-BS"/>
</dbReference>
<comment type="function">
    <text evidence="5">Catalyzes the interconversion of L-alanine and D-alanine. May also act on other amino acids.</text>
</comment>
<evidence type="ECO:0000313" key="10">
    <source>
        <dbReference type="Proteomes" id="UP000221024"/>
    </source>
</evidence>
<evidence type="ECO:0000256" key="4">
    <source>
        <dbReference type="ARBA" id="ARBA00023235"/>
    </source>
</evidence>
<dbReference type="PANTHER" id="PTHR30511">
    <property type="entry name" value="ALANINE RACEMASE"/>
    <property type="match status" value="1"/>
</dbReference>
<evidence type="ECO:0000256" key="2">
    <source>
        <dbReference type="ARBA" id="ARBA00001933"/>
    </source>
</evidence>
<feature type="domain" description="Alanine racemase C-terminal" evidence="8">
    <location>
        <begin position="244"/>
        <end position="374"/>
    </location>
</feature>
<dbReference type="OrthoDB" id="9801978at2"/>
<keyword evidence="3 5" id="KW-0663">Pyridoxal phosphate</keyword>
<proteinExistence type="inferred from homology"/>
<comment type="catalytic activity">
    <reaction evidence="1 5">
        <text>L-alanine = D-alanine</text>
        <dbReference type="Rhea" id="RHEA:20249"/>
        <dbReference type="ChEBI" id="CHEBI:57416"/>
        <dbReference type="ChEBI" id="CHEBI:57972"/>
        <dbReference type="EC" id="5.1.1.1"/>
    </reaction>
</comment>
<dbReference type="UniPathway" id="UPA00042">
    <property type="reaction ID" value="UER00497"/>
</dbReference>
<dbReference type="SUPFAM" id="SSF50621">
    <property type="entry name" value="Alanine racemase C-terminal domain-like"/>
    <property type="match status" value="1"/>
</dbReference>
<evidence type="ECO:0000256" key="3">
    <source>
        <dbReference type="ARBA" id="ARBA00022898"/>
    </source>
</evidence>
<feature type="modified residue" description="N6-(pyridoxal phosphate)lysine" evidence="5 6">
    <location>
        <position position="36"/>
    </location>
</feature>
<evidence type="ECO:0000256" key="1">
    <source>
        <dbReference type="ARBA" id="ARBA00000316"/>
    </source>
</evidence>
<comment type="cofactor">
    <cofactor evidence="2 5 6">
        <name>pyridoxal 5'-phosphate</name>
        <dbReference type="ChEBI" id="CHEBI:597326"/>
    </cofactor>
</comment>
<dbReference type="RefSeq" id="WP_098062607.1">
    <property type="nucleotide sequence ID" value="NZ_PDEP01000009.1"/>
</dbReference>
<dbReference type="AlphaFoldDB" id="A0A2H3P416"/>
<dbReference type="EMBL" id="PDEP01000009">
    <property type="protein sequence ID" value="PEN06259.1"/>
    <property type="molecule type" value="Genomic_DNA"/>
</dbReference>
<dbReference type="PRINTS" id="PR00992">
    <property type="entry name" value="ALARACEMASE"/>
</dbReference>
<dbReference type="PANTHER" id="PTHR30511:SF0">
    <property type="entry name" value="ALANINE RACEMASE, CATABOLIC-RELATED"/>
    <property type="match status" value="1"/>
</dbReference>
<dbReference type="GO" id="GO:0005829">
    <property type="term" value="C:cytosol"/>
    <property type="evidence" value="ECO:0007669"/>
    <property type="project" value="TreeGrafter"/>
</dbReference>
<dbReference type="InterPro" id="IPR029066">
    <property type="entry name" value="PLP-binding_barrel"/>
</dbReference>
<feature type="active site" description="Proton acceptor; specific for D-alanine" evidence="5">
    <location>
        <position position="36"/>
    </location>
</feature>
<dbReference type="InterPro" id="IPR001608">
    <property type="entry name" value="Ala_racemase_N"/>
</dbReference>
<dbReference type="FunFam" id="3.20.20.10:FF:000002">
    <property type="entry name" value="Alanine racemase"/>
    <property type="match status" value="1"/>
</dbReference>
<name>A0A2H3P416_9BACT</name>
<dbReference type="Gene3D" id="2.40.37.10">
    <property type="entry name" value="Lyase, Ornithine Decarboxylase, Chain A, domain 1"/>
    <property type="match status" value="1"/>
</dbReference>
<protein>
    <recommendedName>
        <fullName evidence="5">Alanine racemase</fullName>
        <ecNumber evidence="5">5.1.1.1</ecNumber>
    </recommendedName>
</protein>
<dbReference type="CDD" id="cd00430">
    <property type="entry name" value="PLPDE_III_AR"/>
    <property type="match status" value="1"/>
</dbReference>
<dbReference type="InterPro" id="IPR011079">
    <property type="entry name" value="Ala_racemase_C"/>
</dbReference>
<feature type="binding site" evidence="5 7">
    <location>
        <position position="132"/>
    </location>
    <ligand>
        <name>substrate</name>
    </ligand>
</feature>
<dbReference type="InterPro" id="IPR000821">
    <property type="entry name" value="Ala_racemase"/>
</dbReference>
<evidence type="ECO:0000256" key="6">
    <source>
        <dbReference type="PIRSR" id="PIRSR600821-50"/>
    </source>
</evidence>
<dbReference type="HAMAP" id="MF_01201">
    <property type="entry name" value="Ala_racemase"/>
    <property type="match status" value="1"/>
</dbReference>
<evidence type="ECO:0000259" key="8">
    <source>
        <dbReference type="SMART" id="SM01005"/>
    </source>
</evidence>
<keyword evidence="4 5" id="KW-0413">Isomerase</keyword>
<dbReference type="SUPFAM" id="SSF51419">
    <property type="entry name" value="PLP-binding barrel"/>
    <property type="match status" value="1"/>
</dbReference>
<evidence type="ECO:0000313" key="9">
    <source>
        <dbReference type="EMBL" id="PEN06259.1"/>
    </source>
</evidence>
<dbReference type="Proteomes" id="UP000221024">
    <property type="component" value="Unassembled WGS sequence"/>
</dbReference>
<sequence length="387" mass="41246">MPNAAVHATIRTDRLRHNVHVLRTRARPSALMAVLKADAYGHGVRTVAPLLQEAGVQAFAVARLHEAITLRQLGIEGLILVLAPPTSDELSAYTAHRLHASVTSVPVARMLATATLDAPLPAHLNVDTGMHRLGLNYTDVSTWWTRLHQASSVEATGIYTHLATADTPDHPLNATQLERFADVLRTLHPAPAAVHVANTDALSHLSTRLPPDAHYVRAGLGLYGLTSIPAPTGIADSGHALRPVLSLSARVIHTHTVPEGETVSYGAQWTAPRATQVATLSIGYGDGYPRAASGHAHVRLHGTLRPMVGRVCMDLCMVDLGSPTSALAQRTSVGDRAVLFDAAGPTLHDVARWSDTIPYEIACQLAPRVPRHYCDAPATSVADNGTI</sequence>
<dbReference type="InterPro" id="IPR009006">
    <property type="entry name" value="Ala_racemase/Decarboxylase_C"/>
</dbReference>
<accession>A0A2H3P416</accession>
<dbReference type="EC" id="5.1.1.1" evidence="5"/>
<dbReference type="SMART" id="SM01005">
    <property type="entry name" value="Ala_racemase_C"/>
    <property type="match status" value="1"/>
</dbReference>
<dbReference type="GO" id="GO:0008784">
    <property type="term" value="F:alanine racemase activity"/>
    <property type="evidence" value="ECO:0007669"/>
    <property type="project" value="UniProtKB-UniRule"/>
</dbReference>
<dbReference type="GO" id="GO:0030632">
    <property type="term" value="P:D-alanine biosynthetic process"/>
    <property type="evidence" value="ECO:0007669"/>
    <property type="project" value="UniProtKB-UniRule"/>
</dbReference>